<protein>
    <submittedName>
        <fullName evidence="8">Uncharacterized protein</fullName>
    </submittedName>
</protein>
<feature type="region of interest" description="Disordered" evidence="6">
    <location>
        <begin position="69"/>
        <end position="107"/>
    </location>
</feature>
<dbReference type="STRING" id="35128.B8BYA1"/>
<keyword evidence="5" id="KW-0676">Redox-active center</keyword>
<feature type="signal peptide" evidence="7">
    <location>
        <begin position="1"/>
        <end position="23"/>
    </location>
</feature>
<keyword evidence="3" id="KW-1015">Disulfide bond</keyword>
<keyword evidence="7" id="KW-0732">Signal</keyword>
<dbReference type="GO" id="GO:0044183">
    <property type="term" value="F:protein folding chaperone"/>
    <property type="evidence" value="ECO:0000318"/>
    <property type="project" value="GO_Central"/>
</dbReference>
<dbReference type="GeneID" id="7451273"/>
<dbReference type="InterPro" id="IPR000397">
    <property type="entry name" value="Heat_shock_Hsp33"/>
</dbReference>
<dbReference type="SUPFAM" id="SSF118352">
    <property type="entry name" value="HSP33 redox switch-like"/>
    <property type="match status" value="1"/>
</dbReference>
<evidence type="ECO:0000256" key="7">
    <source>
        <dbReference type="SAM" id="SignalP"/>
    </source>
</evidence>
<evidence type="ECO:0000256" key="3">
    <source>
        <dbReference type="ARBA" id="ARBA00023157"/>
    </source>
</evidence>
<reference evidence="8 9" key="1">
    <citation type="journal article" date="2004" name="Science">
        <title>The genome of the diatom Thalassiosira pseudonana: ecology, evolution, and metabolism.</title>
        <authorList>
            <person name="Armbrust E.V."/>
            <person name="Berges J.A."/>
            <person name="Bowler C."/>
            <person name="Green B.R."/>
            <person name="Martinez D."/>
            <person name="Putnam N.H."/>
            <person name="Zhou S."/>
            <person name="Allen A.E."/>
            <person name="Apt K.E."/>
            <person name="Bechner M."/>
            <person name="Brzezinski M.A."/>
            <person name="Chaal B.K."/>
            <person name="Chiovitti A."/>
            <person name="Davis A.K."/>
            <person name="Demarest M.S."/>
            <person name="Detter J.C."/>
            <person name="Glavina T."/>
            <person name="Goodstein D."/>
            <person name="Hadi M.Z."/>
            <person name="Hellsten U."/>
            <person name="Hildebrand M."/>
            <person name="Jenkins B.D."/>
            <person name="Jurka J."/>
            <person name="Kapitonov V.V."/>
            <person name="Kroger N."/>
            <person name="Lau W.W."/>
            <person name="Lane T.W."/>
            <person name="Larimer F.W."/>
            <person name="Lippmeier J.C."/>
            <person name="Lucas S."/>
            <person name="Medina M."/>
            <person name="Montsant A."/>
            <person name="Obornik M."/>
            <person name="Parker M.S."/>
            <person name="Palenik B."/>
            <person name="Pazour G.J."/>
            <person name="Richardson P.M."/>
            <person name="Rynearson T.A."/>
            <person name="Saito M.A."/>
            <person name="Schwartz D.C."/>
            <person name="Thamatrakoln K."/>
            <person name="Valentin K."/>
            <person name="Vardi A."/>
            <person name="Wilkerson F.P."/>
            <person name="Rokhsar D.S."/>
        </authorList>
    </citation>
    <scope>NUCLEOTIDE SEQUENCE [LARGE SCALE GENOMIC DNA]</scope>
    <source>
        <strain evidence="8 9">CCMP1335</strain>
    </source>
</reference>
<dbReference type="GO" id="GO:0005737">
    <property type="term" value="C:cytoplasm"/>
    <property type="evidence" value="ECO:0000318"/>
    <property type="project" value="GO_Central"/>
</dbReference>
<evidence type="ECO:0000313" key="8">
    <source>
        <dbReference type="EMBL" id="EED93852.1"/>
    </source>
</evidence>
<sequence length="418" mass="45348">MVTSCALLLQLSMALFTLIPSMGSRYRFALAFQVTPSSSSFVRHPSSSSRSYEPTNYLQKQYKSSAAVERSTFRRVRGTSTSTSTWMTSDDASSQPVPSSPTATTDLTAYQNPNNLDDQVFSAMSSDGGLKVTVATIRNLLNDMMIQHTMNPVPGDAIGRSTLCALMASNGMQEEQMFQLSMKGEGPLRGCVVIVTGKGEARGFVGNPSLGDDFTLREAVGTGTVQVVKNHPDWPRPYNGITAIRHGDIDRDVGIYLAESEQRSCALAAATSFNGILCTAAGGYLVERLPDCSPETMSHMERNLARLVEMDGGDALPTNLLLDGKTPLDIASVLLDGLGMEPLGSVLPKAFCECSDEKLMRSLRLLPRKEVDVILQEEGKIEARCQFCGKVYRMGPEEVENRLSEAQGDPSKNEDFGL</sequence>
<evidence type="ECO:0000256" key="2">
    <source>
        <dbReference type="ARBA" id="ARBA00022833"/>
    </source>
</evidence>
<evidence type="ECO:0000256" key="6">
    <source>
        <dbReference type="SAM" id="MobiDB-lite"/>
    </source>
</evidence>
<evidence type="ECO:0000256" key="4">
    <source>
        <dbReference type="ARBA" id="ARBA00023186"/>
    </source>
</evidence>
<dbReference type="GO" id="GO:0051082">
    <property type="term" value="F:unfolded protein binding"/>
    <property type="evidence" value="ECO:0007669"/>
    <property type="project" value="InterPro"/>
</dbReference>
<dbReference type="Pfam" id="PF01430">
    <property type="entry name" value="HSP33"/>
    <property type="match status" value="1"/>
</dbReference>
<dbReference type="RefSeq" id="XP_002288416.1">
    <property type="nucleotide sequence ID" value="XM_002288380.1"/>
</dbReference>
<keyword evidence="9" id="KW-1185">Reference proteome</keyword>
<dbReference type="Gene3D" id="3.55.30.10">
    <property type="entry name" value="Hsp33 domain"/>
    <property type="match status" value="1"/>
</dbReference>
<dbReference type="HOGENOM" id="CLU_054493_2_0_1"/>
<name>B8BYA1_THAPS</name>
<organism evidence="8 9">
    <name type="scientific">Thalassiosira pseudonana</name>
    <name type="common">Marine diatom</name>
    <name type="synonym">Cyclotella nana</name>
    <dbReference type="NCBI Taxonomy" id="35128"/>
    <lineage>
        <taxon>Eukaryota</taxon>
        <taxon>Sar</taxon>
        <taxon>Stramenopiles</taxon>
        <taxon>Ochrophyta</taxon>
        <taxon>Bacillariophyta</taxon>
        <taxon>Coscinodiscophyceae</taxon>
        <taxon>Thalassiosirophycidae</taxon>
        <taxon>Thalassiosirales</taxon>
        <taxon>Thalassiosiraceae</taxon>
        <taxon>Thalassiosira</taxon>
    </lineage>
</organism>
<dbReference type="GO" id="GO:0042026">
    <property type="term" value="P:protein refolding"/>
    <property type="evidence" value="ECO:0000318"/>
    <property type="project" value="GO_Central"/>
</dbReference>
<feature type="compositionally biased region" description="Low complexity" evidence="6">
    <location>
        <begin position="78"/>
        <end position="94"/>
    </location>
</feature>
<dbReference type="AlphaFoldDB" id="B8BYA1"/>
<dbReference type="InParanoid" id="B8BYA1"/>
<keyword evidence="4" id="KW-0143">Chaperone</keyword>
<dbReference type="PaxDb" id="35128-Thaps21837"/>
<dbReference type="KEGG" id="tps:THAPSDRAFT_21837"/>
<dbReference type="EMBL" id="CM000640">
    <property type="protein sequence ID" value="EED93852.1"/>
    <property type="molecule type" value="Genomic_DNA"/>
</dbReference>
<evidence type="ECO:0000256" key="1">
    <source>
        <dbReference type="ARBA" id="ARBA00022490"/>
    </source>
</evidence>
<evidence type="ECO:0000256" key="5">
    <source>
        <dbReference type="ARBA" id="ARBA00023284"/>
    </source>
</evidence>
<keyword evidence="1" id="KW-0963">Cytoplasm</keyword>
<feature type="chain" id="PRO_5002869458" evidence="7">
    <location>
        <begin position="24"/>
        <end position="418"/>
    </location>
</feature>
<dbReference type="Proteomes" id="UP000001449">
    <property type="component" value="Chromosome 3"/>
</dbReference>
<gene>
    <name evidence="8" type="ORF">THAPSDRAFT_21837</name>
</gene>
<dbReference type="PANTHER" id="PTHR30111:SF1">
    <property type="entry name" value="33 KDA CHAPERONIN"/>
    <property type="match status" value="1"/>
</dbReference>
<dbReference type="eggNOG" id="ENOG502QRJN">
    <property type="taxonomic scope" value="Eukaryota"/>
</dbReference>
<evidence type="ECO:0000313" key="9">
    <source>
        <dbReference type="Proteomes" id="UP000001449"/>
    </source>
</evidence>
<dbReference type="SUPFAM" id="SSF64397">
    <property type="entry name" value="Hsp33 domain"/>
    <property type="match status" value="1"/>
</dbReference>
<keyword evidence="2" id="KW-0862">Zinc</keyword>
<dbReference type="OMA" id="DMQCECC"/>
<accession>B8BYA1</accession>
<reference evidence="8 9" key="2">
    <citation type="journal article" date="2008" name="Nature">
        <title>The Phaeodactylum genome reveals the evolutionary history of diatom genomes.</title>
        <authorList>
            <person name="Bowler C."/>
            <person name="Allen A.E."/>
            <person name="Badger J.H."/>
            <person name="Grimwood J."/>
            <person name="Jabbari K."/>
            <person name="Kuo A."/>
            <person name="Maheswari U."/>
            <person name="Martens C."/>
            <person name="Maumus F."/>
            <person name="Otillar R.P."/>
            <person name="Rayko E."/>
            <person name="Salamov A."/>
            <person name="Vandepoele K."/>
            <person name="Beszteri B."/>
            <person name="Gruber A."/>
            <person name="Heijde M."/>
            <person name="Katinka M."/>
            <person name="Mock T."/>
            <person name="Valentin K."/>
            <person name="Verret F."/>
            <person name="Berges J.A."/>
            <person name="Brownlee C."/>
            <person name="Cadoret J.P."/>
            <person name="Chiovitti A."/>
            <person name="Choi C.J."/>
            <person name="Coesel S."/>
            <person name="De Martino A."/>
            <person name="Detter J.C."/>
            <person name="Durkin C."/>
            <person name="Falciatore A."/>
            <person name="Fournet J."/>
            <person name="Haruta M."/>
            <person name="Huysman M.J."/>
            <person name="Jenkins B.D."/>
            <person name="Jiroutova K."/>
            <person name="Jorgensen R.E."/>
            <person name="Joubert Y."/>
            <person name="Kaplan A."/>
            <person name="Kroger N."/>
            <person name="Kroth P.G."/>
            <person name="La Roche J."/>
            <person name="Lindquist E."/>
            <person name="Lommer M."/>
            <person name="Martin-Jezequel V."/>
            <person name="Lopez P.J."/>
            <person name="Lucas S."/>
            <person name="Mangogna M."/>
            <person name="McGinnis K."/>
            <person name="Medlin L.K."/>
            <person name="Montsant A."/>
            <person name="Oudot-Le Secq M.P."/>
            <person name="Napoli C."/>
            <person name="Obornik M."/>
            <person name="Parker M.S."/>
            <person name="Petit J.L."/>
            <person name="Porcel B.M."/>
            <person name="Poulsen N."/>
            <person name="Robison M."/>
            <person name="Rychlewski L."/>
            <person name="Rynearson T.A."/>
            <person name="Schmutz J."/>
            <person name="Shapiro H."/>
            <person name="Siaut M."/>
            <person name="Stanley M."/>
            <person name="Sussman M.R."/>
            <person name="Taylor A.R."/>
            <person name="Vardi A."/>
            <person name="von Dassow P."/>
            <person name="Vyverman W."/>
            <person name="Willis A."/>
            <person name="Wyrwicz L.S."/>
            <person name="Rokhsar D.S."/>
            <person name="Weissenbach J."/>
            <person name="Armbrust E.V."/>
            <person name="Green B.R."/>
            <person name="Van de Peer Y."/>
            <person name="Grigoriev I.V."/>
        </authorList>
    </citation>
    <scope>NUCLEOTIDE SEQUENCE [LARGE SCALE GENOMIC DNA]</scope>
    <source>
        <strain evidence="8 9">CCMP1335</strain>
    </source>
</reference>
<dbReference type="PANTHER" id="PTHR30111">
    <property type="entry name" value="33 KDA CHAPERONIN"/>
    <property type="match status" value="1"/>
</dbReference>
<feature type="compositionally biased region" description="Polar residues" evidence="6">
    <location>
        <begin position="95"/>
        <end position="107"/>
    </location>
</feature>
<dbReference type="InterPro" id="IPR016154">
    <property type="entry name" value="Heat_shock_Hsp33_C"/>
</dbReference>
<dbReference type="InterPro" id="IPR016153">
    <property type="entry name" value="Heat_shock_Hsp33_N"/>
</dbReference>
<dbReference type="Gene3D" id="3.90.1280.10">
    <property type="entry name" value="HSP33 redox switch-like"/>
    <property type="match status" value="1"/>
</dbReference>
<proteinExistence type="predicted"/>